<protein>
    <submittedName>
        <fullName evidence="1">Uncharacterized protein</fullName>
    </submittedName>
</protein>
<organism evidence="1 2">
    <name type="scientific">Jatrophihabitans lederbergiae</name>
    <dbReference type="NCBI Taxonomy" id="3075547"/>
    <lineage>
        <taxon>Bacteria</taxon>
        <taxon>Bacillati</taxon>
        <taxon>Actinomycetota</taxon>
        <taxon>Actinomycetes</taxon>
        <taxon>Jatrophihabitantales</taxon>
        <taxon>Jatrophihabitantaceae</taxon>
        <taxon>Jatrophihabitans</taxon>
    </lineage>
</organism>
<accession>A0ABU2JIX0</accession>
<reference evidence="2" key="1">
    <citation type="submission" date="2023-07" db="EMBL/GenBank/DDBJ databases">
        <title>30 novel species of actinomycetes from the DSMZ collection.</title>
        <authorList>
            <person name="Nouioui I."/>
        </authorList>
    </citation>
    <scope>NUCLEOTIDE SEQUENCE [LARGE SCALE GENOMIC DNA]</scope>
    <source>
        <strain evidence="2">DSM 44399</strain>
    </source>
</reference>
<gene>
    <name evidence="1" type="ORF">RM423_22730</name>
</gene>
<evidence type="ECO:0000313" key="2">
    <source>
        <dbReference type="Proteomes" id="UP001183176"/>
    </source>
</evidence>
<sequence>MSGTLDPLAEVRRSLIVEFAALPGEGDVVAWQRRLADAIIDAEAGSPQHDSAELKWHRHLLRVIGDALVHALLPAHTIRALSRHPGRPPSLSAQGEDFDFVFECARTLRRSGAVPIVADLTTLVGIGDLVGWGGGGVGVYECKNRTPPMRMSTSGRVARQRLRGERTEEYLTGSRIEEEGGPVREAYDFPLPEPEWEAVRDLLERCLAAPTKLATHSFGTDDTLIACSRDTVLDDVADQLPTGEHLAMPAMAVYSELIESADHRLWAPSSYPLSGDLRWRLLENELSVIRFVDMGALEAEFTEGAVRGWLTPRRGEHGFEVGLDVAGFEPITFTHQLVGFCLWMPVPVSAMRATLIDHARVLVAQVEPGQGLGSAMNLAEGDTFVYSTAYRAGEAGLVPGPRPLTGPAVPDP</sequence>
<dbReference type="RefSeq" id="WP_311425330.1">
    <property type="nucleotide sequence ID" value="NZ_JAVREH010000076.1"/>
</dbReference>
<name>A0ABU2JIX0_9ACTN</name>
<comment type="caution">
    <text evidence="1">The sequence shown here is derived from an EMBL/GenBank/DDBJ whole genome shotgun (WGS) entry which is preliminary data.</text>
</comment>
<keyword evidence="2" id="KW-1185">Reference proteome</keyword>
<dbReference type="Proteomes" id="UP001183176">
    <property type="component" value="Unassembled WGS sequence"/>
</dbReference>
<evidence type="ECO:0000313" key="1">
    <source>
        <dbReference type="EMBL" id="MDT0264188.1"/>
    </source>
</evidence>
<proteinExistence type="predicted"/>
<dbReference type="EMBL" id="JAVREH010000076">
    <property type="protein sequence ID" value="MDT0264188.1"/>
    <property type="molecule type" value="Genomic_DNA"/>
</dbReference>